<comment type="subcellular location">
    <subcellularLocation>
        <location evidence="1">Cell membrane</location>
    </subcellularLocation>
</comment>
<dbReference type="Proteomes" id="UP000545606">
    <property type="component" value="Unassembled WGS sequence"/>
</dbReference>
<evidence type="ECO:0000313" key="4">
    <source>
        <dbReference type="Proteomes" id="UP000545606"/>
    </source>
</evidence>
<comment type="caution">
    <text evidence="3">The sequence shown here is derived from an EMBL/GenBank/DDBJ whole genome shotgun (WGS) entry which is preliminary data.</text>
</comment>
<dbReference type="EMBL" id="JACERN010000014">
    <property type="protein sequence ID" value="MBA4707547.1"/>
    <property type="molecule type" value="Genomic_DNA"/>
</dbReference>
<dbReference type="InterPro" id="IPR036390">
    <property type="entry name" value="WH_DNA-bd_sf"/>
</dbReference>
<proteinExistence type="predicted"/>
<name>A0A838Y4S3_9NEIS</name>
<dbReference type="InterPro" id="IPR050206">
    <property type="entry name" value="FtsK/SpoIIIE/SftA"/>
</dbReference>
<keyword evidence="4" id="KW-1185">Reference proteome</keyword>
<dbReference type="InterPro" id="IPR018541">
    <property type="entry name" value="Ftsk_gamma"/>
</dbReference>
<evidence type="ECO:0000256" key="1">
    <source>
        <dbReference type="ARBA" id="ARBA00004236"/>
    </source>
</evidence>
<gene>
    <name evidence="3" type="ORF">H2Z84_03955</name>
</gene>
<dbReference type="SMART" id="SM00843">
    <property type="entry name" value="Ftsk_gamma"/>
    <property type="match status" value="1"/>
</dbReference>
<dbReference type="SUPFAM" id="SSF46785">
    <property type="entry name" value="Winged helix' DNA-binding domain"/>
    <property type="match status" value="1"/>
</dbReference>
<dbReference type="AlphaFoldDB" id="A0A838Y4S3"/>
<reference evidence="3 4" key="1">
    <citation type="submission" date="2020-07" db="EMBL/GenBank/DDBJ databases">
        <title>Draft genome sequence of violacein-producing bacteria and related species.</title>
        <authorList>
            <person name="Wilson H.S."/>
            <person name="De Leon M.E."/>
        </authorList>
    </citation>
    <scope>NUCLEOTIDE SEQUENCE [LARGE SCALE GENOMIC DNA]</scope>
    <source>
        <strain evidence="3 4">HSC-21Su07</strain>
    </source>
</reference>
<sequence length="225" mass="24463">MTNENNAIIDQLDEITLDKEENAVASQFLLGELIKAATKQMKDLAITWSAMSQAEQEKVLANVQADCEIAVRKAVTCIATGNRVNFRAEVKSVQFLEKSEVKAQLIMFNAPEAHALADTAGRSVMVVIEDGSSYLEVGDALEGEPDQYSLLDGEGKDDVAEQANDDLYQQAVSLVVKSRSASISSVQRHLRIGYNRAARLIEQMEQQGVVSAMESDGNRTVLAAA</sequence>
<organism evidence="3 4">
    <name type="scientific">Aquitalea aquatica</name>
    <dbReference type="NCBI Taxonomy" id="3044273"/>
    <lineage>
        <taxon>Bacteria</taxon>
        <taxon>Pseudomonadati</taxon>
        <taxon>Pseudomonadota</taxon>
        <taxon>Betaproteobacteria</taxon>
        <taxon>Neisseriales</taxon>
        <taxon>Chromobacteriaceae</taxon>
        <taxon>Aquitalea</taxon>
    </lineage>
</organism>
<dbReference type="Pfam" id="PF09397">
    <property type="entry name" value="FtsK_gamma"/>
    <property type="match status" value="1"/>
</dbReference>
<feature type="domain" description="FtsK gamma" evidence="2">
    <location>
        <begin position="161"/>
        <end position="225"/>
    </location>
</feature>
<dbReference type="Gene3D" id="1.10.10.10">
    <property type="entry name" value="Winged helix-like DNA-binding domain superfamily/Winged helix DNA-binding domain"/>
    <property type="match status" value="1"/>
</dbReference>
<evidence type="ECO:0000313" key="3">
    <source>
        <dbReference type="EMBL" id="MBA4707547.1"/>
    </source>
</evidence>
<dbReference type="PANTHER" id="PTHR22683:SF41">
    <property type="entry name" value="DNA TRANSLOCASE FTSK"/>
    <property type="match status" value="1"/>
</dbReference>
<dbReference type="InterPro" id="IPR036388">
    <property type="entry name" value="WH-like_DNA-bd_sf"/>
</dbReference>
<dbReference type="PANTHER" id="PTHR22683">
    <property type="entry name" value="SPORULATION PROTEIN RELATED"/>
    <property type="match status" value="1"/>
</dbReference>
<evidence type="ECO:0000259" key="2">
    <source>
        <dbReference type="SMART" id="SM00843"/>
    </source>
</evidence>
<protein>
    <recommendedName>
        <fullName evidence="2">FtsK gamma domain-containing protein</fullName>
    </recommendedName>
</protein>
<accession>A0A838Y4S3</accession>